<sequence>HIGDVIFRDLSILHQTNLEIPAGLLMKFEKTKDVWLMRTMSNSETFISIRDLENLISRLQLTTTKTNFA</sequence>
<accession>A0A061RV12</accession>
<gene>
    <name evidence="1" type="ORF">TSPGSL018_19557</name>
</gene>
<protein>
    <submittedName>
        <fullName evidence="1">Uncharacterized protein</fullName>
    </submittedName>
</protein>
<evidence type="ECO:0000313" key="1">
    <source>
        <dbReference type="EMBL" id="JAC76672.1"/>
    </source>
</evidence>
<organism evidence="1">
    <name type="scientific">Tetraselmis sp. GSL018</name>
    <dbReference type="NCBI Taxonomy" id="582737"/>
    <lineage>
        <taxon>Eukaryota</taxon>
        <taxon>Viridiplantae</taxon>
        <taxon>Chlorophyta</taxon>
        <taxon>core chlorophytes</taxon>
        <taxon>Chlorodendrophyceae</taxon>
        <taxon>Chlorodendrales</taxon>
        <taxon>Chlorodendraceae</taxon>
        <taxon>Tetraselmis</taxon>
    </lineage>
</organism>
<dbReference type="AlphaFoldDB" id="A0A061RV12"/>
<name>A0A061RV12_9CHLO</name>
<proteinExistence type="predicted"/>
<dbReference type="EMBL" id="GBEZ01008891">
    <property type="protein sequence ID" value="JAC76672.1"/>
    <property type="molecule type" value="Transcribed_RNA"/>
</dbReference>
<reference evidence="1" key="1">
    <citation type="submission" date="2014-05" db="EMBL/GenBank/DDBJ databases">
        <title>The transcriptome of the halophilic microalga Tetraselmis sp. GSL018 isolated from the Great Salt Lake, Utah.</title>
        <authorList>
            <person name="Jinkerson R.E."/>
            <person name="D'Adamo S."/>
            <person name="Posewitz M.C."/>
        </authorList>
    </citation>
    <scope>NUCLEOTIDE SEQUENCE</scope>
    <source>
        <strain evidence="1">GSL018</strain>
    </source>
</reference>
<feature type="unsure residue" description="I or L" evidence="1">
    <location>
        <position position="13"/>
    </location>
</feature>
<feature type="non-terminal residue" evidence="1">
    <location>
        <position position="1"/>
    </location>
</feature>